<dbReference type="InterPro" id="IPR035999">
    <property type="entry name" value="Sec7_dom_sf"/>
</dbReference>
<dbReference type="Gene3D" id="1.10.1000.11">
    <property type="entry name" value="Arf Nucleotide-binding Site Opener,domain 2"/>
    <property type="match status" value="1"/>
</dbReference>
<dbReference type="GO" id="GO:0005085">
    <property type="term" value="F:guanyl-nucleotide exchange factor activity"/>
    <property type="evidence" value="ECO:0007669"/>
    <property type="project" value="InterPro"/>
</dbReference>
<dbReference type="Pfam" id="PF01369">
    <property type="entry name" value="Sec7"/>
    <property type="match status" value="1"/>
</dbReference>
<dbReference type="SMART" id="SM00222">
    <property type="entry name" value="Sec7"/>
    <property type="match status" value="1"/>
</dbReference>
<dbReference type="STRING" id="45351.A7T3S2"/>
<protein>
    <recommendedName>
        <fullName evidence="3">SEC7 domain-containing protein</fullName>
    </recommendedName>
</protein>
<feature type="coiled-coil region" evidence="1">
    <location>
        <begin position="28"/>
        <end position="62"/>
    </location>
</feature>
<keyword evidence="5" id="KW-1185">Reference proteome</keyword>
<dbReference type="InterPro" id="IPR000904">
    <property type="entry name" value="Sec7_dom"/>
</dbReference>
<dbReference type="PhylomeDB" id="A7T3S2"/>
<feature type="region of interest" description="Disordered" evidence="2">
    <location>
        <begin position="190"/>
        <end position="229"/>
    </location>
</feature>
<dbReference type="SUPFAM" id="SSF48425">
    <property type="entry name" value="Sec7 domain"/>
    <property type="match status" value="1"/>
</dbReference>
<sequence length="229" mass="25670">MASQDATREALGLIENLKICILKQDQIIRAKNSEIKSLNSAVASLEEERRKLKQELAKLKGETSSVVSDADEKRKPEKGVTYLIAHQVIDDNPEAVAKFLLSEHGVSKQRLGEYLGNLQNDFNMAVLKCFAESFDFTGMEIDVALRTFLAQFRIPGEAQKIERLMEDINSDSPRKYTTLEPSMRKKSLFKKWRSRNSKGNLPGSPLGNPSPEPIRKSSNTASRKISTTT</sequence>
<dbReference type="HOGENOM" id="CLU_1211038_0_0_1"/>
<evidence type="ECO:0000259" key="3">
    <source>
        <dbReference type="PROSITE" id="PS50190"/>
    </source>
</evidence>
<feature type="domain" description="SEC7" evidence="3">
    <location>
        <begin position="46"/>
        <end position="166"/>
    </location>
</feature>
<evidence type="ECO:0000313" key="4">
    <source>
        <dbReference type="EMBL" id="EDO29395.1"/>
    </source>
</evidence>
<organism evidence="4 5">
    <name type="scientific">Nematostella vectensis</name>
    <name type="common">Starlet sea anemone</name>
    <dbReference type="NCBI Taxonomy" id="45351"/>
    <lineage>
        <taxon>Eukaryota</taxon>
        <taxon>Metazoa</taxon>
        <taxon>Cnidaria</taxon>
        <taxon>Anthozoa</taxon>
        <taxon>Hexacorallia</taxon>
        <taxon>Actiniaria</taxon>
        <taxon>Edwardsiidae</taxon>
        <taxon>Nematostella</taxon>
    </lineage>
</organism>
<dbReference type="PROSITE" id="PS50190">
    <property type="entry name" value="SEC7"/>
    <property type="match status" value="1"/>
</dbReference>
<dbReference type="PANTHER" id="PTHR10663">
    <property type="entry name" value="GUANYL-NUCLEOTIDE EXCHANGE FACTOR"/>
    <property type="match status" value="1"/>
</dbReference>
<dbReference type="AlphaFoldDB" id="A7T3S2"/>
<dbReference type="GO" id="GO:0032012">
    <property type="term" value="P:regulation of ARF protein signal transduction"/>
    <property type="evidence" value="ECO:0007669"/>
    <property type="project" value="InterPro"/>
</dbReference>
<dbReference type="eggNOG" id="KOG0931">
    <property type="taxonomic scope" value="Eukaryota"/>
</dbReference>
<dbReference type="EMBL" id="DS470619">
    <property type="protein sequence ID" value="EDO29395.1"/>
    <property type="molecule type" value="Genomic_DNA"/>
</dbReference>
<evidence type="ECO:0000256" key="1">
    <source>
        <dbReference type="SAM" id="Coils"/>
    </source>
</evidence>
<reference evidence="4 5" key="1">
    <citation type="journal article" date="2007" name="Science">
        <title>Sea anemone genome reveals ancestral eumetazoan gene repertoire and genomic organization.</title>
        <authorList>
            <person name="Putnam N.H."/>
            <person name="Srivastava M."/>
            <person name="Hellsten U."/>
            <person name="Dirks B."/>
            <person name="Chapman J."/>
            <person name="Salamov A."/>
            <person name="Terry A."/>
            <person name="Shapiro H."/>
            <person name="Lindquist E."/>
            <person name="Kapitonov V.V."/>
            <person name="Jurka J."/>
            <person name="Genikhovich G."/>
            <person name="Grigoriev I.V."/>
            <person name="Lucas S.M."/>
            <person name="Steele R.E."/>
            <person name="Finnerty J.R."/>
            <person name="Technau U."/>
            <person name="Martindale M.Q."/>
            <person name="Rokhsar D.S."/>
        </authorList>
    </citation>
    <scope>NUCLEOTIDE SEQUENCE [LARGE SCALE GENOMIC DNA]</scope>
    <source>
        <strain evidence="5">CH2 X CH6</strain>
    </source>
</reference>
<feature type="compositionally biased region" description="Polar residues" evidence="2">
    <location>
        <begin position="216"/>
        <end position="229"/>
    </location>
</feature>
<dbReference type="Gene3D" id="1.10.220.20">
    <property type="match status" value="1"/>
</dbReference>
<evidence type="ECO:0000313" key="5">
    <source>
        <dbReference type="Proteomes" id="UP000001593"/>
    </source>
</evidence>
<gene>
    <name evidence="4" type="ORF">NEMVEDRAFT_v1g221925</name>
</gene>
<evidence type="ECO:0000256" key="2">
    <source>
        <dbReference type="SAM" id="MobiDB-lite"/>
    </source>
</evidence>
<dbReference type="InParanoid" id="A7T3S2"/>
<accession>A7T3S2</accession>
<keyword evidence="1" id="KW-0175">Coiled coil</keyword>
<proteinExistence type="predicted"/>
<dbReference type="Proteomes" id="UP000001593">
    <property type="component" value="Unassembled WGS sequence"/>
</dbReference>
<name>A7T3S2_NEMVE</name>
<dbReference type="PANTHER" id="PTHR10663:SF342">
    <property type="entry name" value="FI21420P1"/>
    <property type="match status" value="1"/>
</dbReference>
<dbReference type="InterPro" id="IPR023394">
    <property type="entry name" value="Sec7_C_sf"/>
</dbReference>